<keyword evidence="13" id="KW-1185">Reference proteome</keyword>
<name>A0A6A2ZJ09_HIBSY</name>
<dbReference type="GO" id="GO:0000139">
    <property type="term" value="C:Golgi membrane"/>
    <property type="evidence" value="ECO:0007669"/>
    <property type="project" value="UniProtKB-SubCell"/>
</dbReference>
<evidence type="ECO:0000256" key="9">
    <source>
        <dbReference type="ARBA" id="ARBA00023136"/>
    </source>
</evidence>
<evidence type="ECO:0000256" key="7">
    <source>
        <dbReference type="ARBA" id="ARBA00022989"/>
    </source>
</evidence>
<evidence type="ECO:0000256" key="3">
    <source>
        <dbReference type="ARBA" id="ARBA00022603"/>
    </source>
</evidence>
<dbReference type="EMBL" id="VEPZ02001147">
    <property type="protein sequence ID" value="KAE8691620.1"/>
    <property type="molecule type" value="Genomic_DNA"/>
</dbReference>
<dbReference type="InterPro" id="IPR029063">
    <property type="entry name" value="SAM-dependent_MTases_sf"/>
</dbReference>
<dbReference type="PANTHER" id="PTHR10108">
    <property type="entry name" value="SAM-DEPENDENT METHYLTRANSFERASE"/>
    <property type="match status" value="1"/>
</dbReference>
<keyword evidence="9 11" id="KW-0472">Membrane</keyword>
<evidence type="ECO:0000256" key="5">
    <source>
        <dbReference type="ARBA" id="ARBA00022692"/>
    </source>
</evidence>
<evidence type="ECO:0000256" key="6">
    <source>
        <dbReference type="ARBA" id="ARBA00022968"/>
    </source>
</evidence>
<dbReference type="FunFam" id="3.40.50.150:FF:000043">
    <property type="entry name" value="probable methyltransferase PMT3"/>
    <property type="match status" value="1"/>
</dbReference>
<keyword evidence="10 11" id="KW-0325">Glycoprotein</keyword>
<keyword evidence="5 11" id="KW-0812">Transmembrane</keyword>
<evidence type="ECO:0000256" key="11">
    <source>
        <dbReference type="RuleBase" id="RU366043"/>
    </source>
</evidence>
<comment type="subcellular location">
    <subcellularLocation>
        <location evidence="1">Golgi apparatus membrane</location>
        <topology evidence="1">Single-pass type II membrane protein</topology>
    </subcellularLocation>
    <subcellularLocation>
        <location evidence="11">Membrane</location>
        <topology evidence="11">Single-pass type II membrane protein</topology>
    </subcellularLocation>
</comment>
<organism evidence="12 13">
    <name type="scientific">Hibiscus syriacus</name>
    <name type="common">Rose of Sharon</name>
    <dbReference type="NCBI Taxonomy" id="106335"/>
    <lineage>
        <taxon>Eukaryota</taxon>
        <taxon>Viridiplantae</taxon>
        <taxon>Streptophyta</taxon>
        <taxon>Embryophyta</taxon>
        <taxon>Tracheophyta</taxon>
        <taxon>Spermatophyta</taxon>
        <taxon>Magnoliopsida</taxon>
        <taxon>eudicotyledons</taxon>
        <taxon>Gunneridae</taxon>
        <taxon>Pentapetalae</taxon>
        <taxon>rosids</taxon>
        <taxon>malvids</taxon>
        <taxon>Malvales</taxon>
        <taxon>Malvaceae</taxon>
        <taxon>Malvoideae</taxon>
        <taxon>Hibiscus</taxon>
    </lineage>
</organism>
<comment type="caution">
    <text evidence="12">The sequence shown here is derived from an EMBL/GenBank/DDBJ whole genome shotgun (WGS) entry which is preliminary data.</text>
</comment>
<dbReference type="GO" id="GO:0005768">
    <property type="term" value="C:endosome"/>
    <property type="evidence" value="ECO:0007669"/>
    <property type="project" value="TreeGrafter"/>
</dbReference>
<evidence type="ECO:0000256" key="1">
    <source>
        <dbReference type="ARBA" id="ARBA00004323"/>
    </source>
</evidence>
<dbReference type="InterPro" id="IPR004159">
    <property type="entry name" value="Put_SAM_MeTrfase"/>
</dbReference>
<keyword evidence="4 11" id="KW-0808">Transferase</keyword>
<protein>
    <recommendedName>
        <fullName evidence="11">Methyltransferase</fullName>
        <ecNumber evidence="11">2.1.1.-</ecNumber>
    </recommendedName>
</protein>
<evidence type="ECO:0000256" key="2">
    <source>
        <dbReference type="ARBA" id="ARBA00008361"/>
    </source>
</evidence>
<accession>A0A6A2ZJ09</accession>
<evidence type="ECO:0000256" key="4">
    <source>
        <dbReference type="ARBA" id="ARBA00022679"/>
    </source>
</evidence>
<dbReference type="GO" id="GO:0032259">
    <property type="term" value="P:methylation"/>
    <property type="evidence" value="ECO:0007669"/>
    <property type="project" value="UniProtKB-KW"/>
</dbReference>
<dbReference type="Gene3D" id="3.40.50.150">
    <property type="entry name" value="Vaccinia Virus protein VP39"/>
    <property type="match status" value="1"/>
</dbReference>
<evidence type="ECO:0000256" key="10">
    <source>
        <dbReference type="ARBA" id="ARBA00023180"/>
    </source>
</evidence>
<proteinExistence type="inferred from homology"/>
<evidence type="ECO:0000313" key="13">
    <source>
        <dbReference type="Proteomes" id="UP000436088"/>
    </source>
</evidence>
<dbReference type="Pfam" id="PF03141">
    <property type="entry name" value="Methyltransf_29"/>
    <property type="match status" value="2"/>
</dbReference>
<dbReference type="AlphaFoldDB" id="A0A6A2ZJ09"/>
<dbReference type="Proteomes" id="UP000436088">
    <property type="component" value="Unassembled WGS sequence"/>
</dbReference>
<keyword evidence="8" id="KW-0333">Golgi apparatus</keyword>
<keyword evidence="7 11" id="KW-1133">Transmembrane helix</keyword>
<dbReference type="GO" id="GO:0005802">
    <property type="term" value="C:trans-Golgi network"/>
    <property type="evidence" value="ECO:0007669"/>
    <property type="project" value="TreeGrafter"/>
</dbReference>
<gene>
    <name evidence="12" type="ORF">F3Y22_tig00110888pilonHSYRG00061</name>
</gene>
<feature type="transmembrane region" description="Helical" evidence="11">
    <location>
        <begin position="13"/>
        <end position="33"/>
    </location>
</feature>
<reference evidence="12" key="1">
    <citation type="submission" date="2019-09" db="EMBL/GenBank/DDBJ databases">
        <title>Draft genome information of white flower Hibiscus syriacus.</title>
        <authorList>
            <person name="Kim Y.-M."/>
        </authorList>
    </citation>
    <scope>NUCLEOTIDE SEQUENCE [LARGE SCALE GENOMIC DNA]</scope>
    <source>
        <strain evidence="12">YM2019G1</strain>
    </source>
</reference>
<dbReference type="PANTHER" id="PTHR10108:SF1103">
    <property type="entry name" value="METHYLTRANSFERASE PMT9-RELATED"/>
    <property type="match status" value="1"/>
</dbReference>
<evidence type="ECO:0000313" key="12">
    <source>
        <dbReference type="EMBL" id="KAE8691620.1"/>
    </source>
</evidence>
<dbReference type="EC" id="2.1.1.-" evidence="11"/>
<evidence type="ECO:0000256" key="8">
    <source>
        <dbReference type="ARBA" id="ARBA00023034"/>
    </source>
</evidence>
<dbReference type="GO" id="GO:0008168">
    <property type="term" value="F:methyltransferase activity"/>
    <property type="evidence" value="ECO:0007669"/>
    <property type="project" value="UniProtKB-UniRule"/>
</dbReference>
<sequence length="561" mass="63962">MNQKNDKVHTTKLLTYILIGLIALLGLVCLYYGSSFAPGSRKSDDNGSLLDGSDPVFGRFSRHRDLVDLLDEQRYYPEAPKSIPIRDIKYSELIPCLDRNLIYQLKLKPNLSVLEHNERHCPPPEIQLLDSATEVLQEFQIPRRWPSSGDEVWKANIPHTHLAEEKSDQHWMIVDGEKIKFPGGGTHFHDGADKYIVGLAQMLKFPGDKLHNGGHIRNVLDVGCGVASFGAYLLPLDIIAMSLAPNDVHENQIQFALERGIPSTLGVLGTKRLPYPSRSFELAHCSRCRIDWLQRDGILLLELDRLLRPGGYFAYSSPEAYEQDPENRKIWNAMYGLLKKMCWKVAAKRGQTVIWSKPLSNNCYLKRDPRTRPPLCNSGDDPDASWNVSMKACITPYSAKRWSGLLPWPQRLTAPPPRLEEIGVSAEEFHEDTRIWRSRVIGYWKQMKSVVEKNSFRNIMDMNSNLGGFAAALKDKDVWSFLRCSAEDLLIEMDRILRPDGFVIIRDKKSVIDHIRKFIPSLRWNGWLSVVEPGTDALYVGEERVLIARKKLWSDDGFMAI</sequence>
<keyword evidence="3 11" id="KW-0489">Methyltransferase</keyword>
<keyword evidence="6 11" id="KW-0735">Signal-anchor</keyword>
<comment type="similarity">
    <text evidence="2 11">Belongs to the methyltransferase superfamily.</text>
</comment>
<dbReference type="SUPFAM" id="SSF53335">
    <property type="entry name" value="S-adenosyl-L-methionine-dependent methyltransferases"/>
    <property type="match status" value="1"/>
</dbReference>